<dbReference type="EMBL" id="JARGEI010000029">
    <property type="protein sequence ID" value="KAJ8705958.1"/>
    <property type="molecule type" value="Genomic_DNA"/>
</dbReference>
<keyword evidence="3" id="KW-1185">Reference proteome</keyword>
<protein>
    <submittedName>
        <fullName evidence="2">Uncharacterized protein</fullName>
    </submittedName>
</protein>
<evidence type="ECO:0000256" key="1">
    <source>
        <dbReference type="SAM" id="SignalP"/>
    </source>
</evidence>
<accession>A0AAD7Y889</accession>
<evidence type="ECO:0000313" key="2">
    <source>
        <dbReference type="EMBL" id="KAJ8705958.1"/>
    </source>
</evidence>
<organism evidence="2 3">
    <name type="scientific">Mythimna separata</name>
    <name type="common">Oriental armyworm</name>
    <name type="synonym">Pseudaletia separata</name>
    <dbReference type="NCBI Taxonomy" id="271217"/>
    <lineage>
        <taxon>Eukaryota</taxon>
        <taxon>Metazoa</taxon>
        <taxon>Ecdysozoa</taxon>
        <taxon>Arthropoda</taxon>
        <taxon>Hexapoda</taxon>
        <taxon>Insecta</taxon>
        <taxon>Pterygota</taxon>
        <taxon>Neoptera</taxon>
        <taxon>Endopterygota</taxon>
        <taxon>Lepidoptera</taxon>
        <taxon>Glossata</taxon>
        <taxon>Ditrysia</taxon>
        <taxon>Noctuoidea</taxon>
        <taxon>Noctuidae</taxon>
        <taxon>Noctuinae</taxon>
        <taxon>Hadenini</taxon>
        <taxon>Mythimna</taxon>
    </lineage>
</organism>
<feature type="signal peptide" evidence="1">
    <location>
        <begin position="1"/>
        <end position="18"/>
    </location>
</feature>
<sequence length="342" mass="37645">MKLLLFITASLLAGLAFSAPTSENTIAESLNKDTLTITEEFFPDSLAVYTAEHDIVKILTPLNALNFEDDADEEDDEGSDSDSVTFIVLADVQENGDKVDQGLYMLKAGQATKLLDNGRDAAAANDDTKTAYFAAKDGIYSYNAAENKAVKYGTVTDDLISIAKVNGSDVIYALTADNVLLKVTEEGTKKEVVDKVVNAQEIILDYQNNLYYYTSDKSVYVLVGDEVKKFEGLPANPSYLNIINPPFVIENGVPVIVDNQSYLVYENGTTEKGDIELVVRPTAYSMEATLIQYYGYNKKVYEYNILSIILGEVLTEFKSFLDDMTDSIQSIATRSRSDLVNA</sequence>
<dbReference type="AlphaFoldDB" id="A0AAD7Y889"/>
<reference evidence="2" key="1">
    <citation type="submission" date="2023-03" db="EMBL/GenBank/DDBJ databases">
        <title>Chromosome-level genomes of two armyworms, Mythimna separata and Mythimna loreyi, provide insights into the biosynthesis and reception of sex pheromones.</title>
        <authorList>
            <person name="Zhao H."/>
        </authorList>
    </citation>
    <scope>NUCLEOTIDE SEQUENCE</scope>
    <source>
        <strain evidence="2">BeijingLab</strain>
        <tissue evidence="2">Pupa</tissue>
    </source>
</reference>
<evidence type="ECO:0000313" key="3">
    <source>
        <dbReference type="Proteomes" id="UP001231518"/>
    </source>
</evidence>
<proteinExistence type="predicted"/>
<comment type="caution">
    <text evidence="2">The sequence shown here is derived from an EMBL/GenBank/DDBJ whole genome shotgun (WGS) entry which is preliminary data.</text>
</comment>
<gene>
    <name evidence="2" type="ORF">PYW07_010735</name>
</gene>
<feature type="chain" id="PRO_5041946106" evidence="1">
    <location>
        <begin position="19"/>
        <end position="342"/>
    </location>
</feature>
<name>A0AAD7Y889_MYTSE</name>
<keyword evidence="1" id="KW-0732">Signal</keyword>
<dbReference type="Proteomes" id="UP001231518">
    <property type="component" value="Chromosome 26"/>
</dbReference>